<feature type="transmembrane region" description="Helical" evidence="6">
    <location>
        <begin position="227"/>
        <end position="246"/>
    </location>
</feature>
<feature type="transmembrane region" description="Helical" evidence="6">
    <location>
        <begin position="85"/>
        <end position="103"/>
    </location>
</feature>
<dbReference type="Proteomes" id="UP000619761">
    <property type="component" value="Unassembled WGS sequence"/>
</dbReference>
<dbReference type="RefSeq" id="WP_229837883.1">
    <property type="nucleotide sequence ID" value="NZ_BMYZ01000002.1"/>
</dbReference>
<feature type="transmembrane region" description="Helical" evidence="6">
    <location>
        <begin position="115"/>
        <end position="133"/>
    </location>
</feature>
<feature type="transmembrane region" description="Helical" evidence="6">
    <location>
        <begin position="43"/>
        <end position="64"/>
    </location>
</feature>
<evidence type="ECO:0000256" key="2">
    <source>
        <dbReference type="ARBA" id="ARBA00009142"/>
    </source>
</evidence>
<proteinExistence type="inferred from homology"/>
<evidence type="ECO:0000256" key="1">
    <source>
        <dbReference type="ARBA" id="ARBA00004141"/>
    </source>
</evidence>
<reference evidence="8" key="1">
    <citation type="journal article" date="2019" name="Int. J. Syst. Evol. Microbiol.">
        <title>The Global Catalogue of Microorganisms (GCM) 10K type strain sequencing project: providing services to taxonomists for standard genome sequencing and annotation.</title>
        <authorList>
            <consortium name="The Broad Institute Genomics Platform"/>
            <consortium name="The Broad Institute Genome Sequencing Center for Infectious Disease"/>
            <person name="Wu L."/>
            <person name="Ma J."/>
        </authorList>
    </citation>
    <scope>NUCLEOTIDE SEQUENCE [LARGE SCALE GENOMIC DNA]</scope>
    <source>
        <strain evidence="8">KCTC 32239</strain>
    </source>
</reference>
<dbReference type="PANTHER" id="PTHR43701">
    <property type="entry name" value="MEMBRANE TRANSPORTER PROTEIN MJ0441-RELATED"/>
    <property type="match status" value="1"/>
</dbReference>
<dbReference type="InterPro" id="IPR051598">
    <property type="entry name" value="TSUP/Inactive_protease-like"/>
</dbReference>
<evidence type="ECO:0000256" key="3">
    <source>
        <dbReference type="ARBA" id="ARBA00022692"/>
    </source>
</evidence>
<dbReference type="PANTHER" id="PTHR43701:SF2">
    <property type="entry name" value="MEMBRANE TRANSPORTER PROTEIN YJNA-RELATED"/>
    <property type="match status" value="1"/>
</dbReference>
<organism evidence="7 8">
    <name type="scientific">Cellvibrio zantedeschiae</name>
    <dbReference type="NCBI Taxonomy" id="1237077"/>
    <lineage>
        <taxon>Bacteria</taxon>
        <taxon>Pseudomonadati</taxon>
        <taxon>Pseudomonadota</taxon>
        <taxon>Gammaproteobacteria</taxon>
        <taxon>Cellvibrionales</taxon>
        <taxon>Cellvibrionaceae</taxon>
        <taxon>Cellvibrio</taxon>
    </lineage>
</organism>
<feature type="transmembrane region" description="Helical" evidence="6">
    <location>
        <begin position="158"/>
        <end position="190"/>
    </location>
</feature>
<comment type="caution">
    <text evidence="7">The sequence shown here is derived from an EMBL/GenBank/DDBJ whole genome shotgun (WGS) entry which is preliminary data.</text>
</comment>
<protein>
    <recommendedName>
        <fullName evidence="6">Probable membrane transporter protein</fullName>
    </recommendedName>
</protein>
<feature type="transmembrane region" description="Helical" evidence="6">
    <location>
        <begin position="16"/>
        <end position="37"/>
    </location>
</feature>
<accession>A0ABQ3B8F8</accession>
<dbReference type="EMBL" id="BMYZ01000002">
    <property type="protein sequence ID" value="GGY78588.1"/>
    <property type="molecule type" value="Genomic_DNA"/>
</dbReference>
<evidence type="ECO:0000256" key="4">
    <source>
        <dbReference type="ARBA" id="ARBA00022989"/>
    </source>
</evidence>
<evidence type="ECO:0000313" key="7">
    <source>
        <dbReference type="EMBL" id="GGY78588.1"/>
    </source>
</evidence>
<keyword evidence="5 6" id="KW-0472">Membrane</keyword>
<evidence type="ECO:0000256" key="5">
    <source>
        <dbReference type="ARBA" id="ARBA00023136"/>
    </source>
</evidence>
<sequence>MIKTKQLGFIFMDFQYPYALAGLFVGFVVGLTGVGGGSLMTPILLYFGVSPANAVGTDLLYAAITKSGGIHVHNKKRNIDWHITLMLALGSVPAALLTLWALHSSGLDTATINKVIKKSLGWAMLFTALAILFKQKIMDYSHRNDVWITRMSRKQQDIATVIVGLIMGVIVTLTSIGAGALGTVALFLLYPLLPVVRLVGTEIAHAVPLTLVAGIGHASFGNVDWSLLVNLLIGSLPGIYLGSHLAHRAAEKYLRPALAMMMLYAGSKLAL</sequence>
<comment type="similarity">
    <text evidence="2 6">Belongs to the 4-toluene sulfonate uptake permease (TSUP) (TC 2.A.102) family.</text>
</comment>
<keyword evidence="6" id="KW-1003">Cell membrane</keyword>
<evidence type="ECO:0000256" key="6">
    <source>
        <dbReference type="RuleBase" id="RU363041"/>
    </source>
</evidence>
<keyword evidence="4 6" id="KW-1133">Transmembrane helix</keyword>
<dbReference type="Pfam" id="PF01925">
    <property type="entry name" value="TauE"/>
    <property type="match status" value="1"/>
</dbReference>
<name>A0ABQ3B8F8_9GAMM</name>
<keyword evidence="8" id="KW-1185">Reference proteome</keyword>
<gene>
    <name evidence="7" type="ORF">GCM10011613_24110</name>
</gene>
<comment type="subcellular location">
    <subcellularLocation>
        <location evidence="6">Cell membrane</location>
        <topology evidence="6">Multi-pass membrane protein</topology>
    </subcellularLocation>
    <subcellularLocation>
        <location evidence="1">Membrane</location>
        <topology evidence="1">Multi-pass membrane protein</topology>
    </subcellularLocation>
</comment>
<evidence type="ECO:0000313" key="8">
    <source>
        <dbReference type="Proteomes" id="UP000619761"/>
    </source>
</evidence>
<dbReference type="InterPro" id="IPR002781">
    <property type="entry name" value="TM_pro_TauE-like"/>
</dbReference>
<keyword evidence="3 6" id="KW-0812">Transmembrane</keyword>